<name>A0A4S8PNX2_9HYPH</name>
<evidence type="ECO:0000256" key="4">
    <source>
        <dbReference type="ARBA" id="ARBA00022989"/>
    </source>
</evidence>
<feature type="transmembrane region" description="Helical" evidence="6">
    <location>
        <begin position="39"/>
        <end position="65"/>
    </location>
</feature>
<comment type="subcellular location">
    <subcellularLocation>
        <location evidence="1">Cell membrane</location>
        <topology evidence="1">Multi-pass membrane protein</topology>
    </subcellularLocation>
</comment>
<evidence type="ECO:0000313" key="8">
    <source>
        <dbReference type="Proteomes" id="UP000307378"/>
    </source>
</evidence>
<keyword evidence="3 6" id="KW-0812">Transmembrane</keyword>
<keyword evidence="4 6" id="KW-1133">Transmembrane helix</keyword>
<dbReference type="Pfam" id="PF01810">
    <property type="entry name" value="LysE"/>
    <property type="match status" value="1"/>
</dbReference>
<sequence>MPYPTWIVFAVVAATFLLVPGRSKRLVLSYAMAHGRKSAFATVTGVTLGSAIPVALVLGLSFIVLTASPSGFVVLQWIGLVLLMLLALGLSRAPAGNAPIADNDNLPEEKPLRVIAHCFGSELKDPRSSLLAAALLPQFLNPTMAFLPQAIALGSIFILMTAATSLIYALMAEKVRKTIRKHAVRRTINRSGGTVLIAAKAVTAGYRKIAA</sequence>
<dbReference type="RefSeq" id="WP_136542801.1">
    <property type="nucleotide sequence ID" value="NZ_STGU01000014.1"/>
</dbReference>
<protein>
    <submittedName>
        <fullName evidence="7">LysE family translocator</fullName>
    </submittedName>
</protein>
<evidence type="ECO:0000256" key="1">
    <source>
        <dbReference type="ARBA" id="ARBA00004651"/>
    </source>
</evidence>
<evidence type="ECO:0000313" key="7">
    <source>
        <dbReference type="EMBL" id="THV32628.1"/>
    </source>
</evidence>
<gene>
    <name evidence="7" type="ORF">FAA86_19940</name>
</gene>
<proteinExistence type="predicted"/>
<evidence type="ECO:0000256" key="5">
    <source>
        <dbReference type="ARBA" id="ARBA00023136"/>
    </source>
</evidence>
<dbReference type="AlphaFoldDB" id="A0A4S8PNX2"/>
<organism evidence="7 8">
    <name type="scientific">Rhizobium rosettiformans W3</name>
    <dbReference type="NCBI Taxonomy" id="538378"/>
    <lineage>
        <taxon>Bacteria</taxon>
        <taxon>Pseudomonadati</taxon>
        <taxon>Pseudomonadota</taxon>
        <taxon>Alphaproteobacteria</taxon>
        <taxon>Hyphomicrobiales</taxon>
        <taxon>Rhizobiaceae</taxon>
        <taxon>Rhizobium/Agrobacterium group</taxon>
        <taxon>Rhizobium</taxon>
    </lineage>
</organism>
<accession>A0A4S8PNX2</accession>
<evidence type="ECO:0000256" key="6">
    <source>
        <dbReference type="SAM" id="Phobius"/>
    </source>
</evidence>
<dbReference type="PANTHER" id="PTHR30086">
    <property type="entry name" value="ARGININE EXPORTER PROTEIN ARGO"/>
    <property type="match status" value="1"/>
</dbReference>
<reference evidence="7 8" key="1">
    <citation type="submission" date="2019-04" db="EMBL/GenBank/DDBJ databases">
        <title>genome sequence of strain W3.</title>
        <authorList>
            <person name="Gao J."/>
            <person name="Sun J."/>
        </authorList>
    </citation>
    <scope>NUCLEOTIDE SEQUENCE [LARGE SCALE GENOMIC DNA]</scope>
    <source>
        <strain evidence="7 8">W3</strain>
    </source>
</reference>
<dbReference type="EMBL" id="STGU01000014">
    <property type="protein sequence ID" value="THV32628.1"/>
    <property type="molecule type" value="Genomic_DNA"/>
</dbReference>
<feature type="transmembrane region" description="Helical" evidence="6">
    <location>
        <begin position="146"/>
        <end position="171"/>
    </location>
</feature>
<evidence type="ECO:0000256" key="2">
    <source>
        <dbReference type="ARBA" id="ARBA00022475"/>
    </source>
</evidence>
<keyword evidence="5 6" id="KW-0472">Membrane</keyword>
<evidence type="ECO:0000256" key="3">
    <source>
        <dbReference type="ARBA" id="ARBA00022692"/>
    </source>
</evidence>
<keyword evidence="2" id="KW-1003">Cell membrane</keyword>
<feature type="transmembrane region" description="Helical" evidence="6">
    <location>
        <begin position="72"/>
        <end position="90"/>
    </location>
</feature>
<dbReference type="GO" id="GO:0005886">
    <property type="term" value="C:plasma membrane"/>
    <property type="evidence" value="ECO:0007669"/>
    <property type="project" value="UniProtKB-SubCell"/>
</dbReference>
<comment type="caution">
    <text evidence="7">The sequence shown here is derived from an EMBL/GenBank/DDBJ whole genome shotgun (WGS) entry which is preliminary data.</text>
</comment>
<dbReference type="Proteomes" id="UP000307378">
    <property type="component" value="Unassembled WGS sequence"/>
</dbReference>
<dbReference type="GO" id="GO:0015171">
    <property type="term" value="F:amino acid transmembrane transporter activity"/>
    <property type="evidence" value="ECO:0007669"/>
    <property type="project" value="TreeGrafter"/>
</dbReference>
<dbReference type="InterPro" id="IPR001123">
    <property type="entry name" value="LeuE-type"/>
</dbReference>
<dbReference type="PANTHER" id="PTHR30086:SF20">
    <property type="entry name" value="ARGININE EXPORTER PROTEIN ARGO-RELATED"/>
    <property type="match status" value="1"/>
</dbReference>